<dbReference type="OrthoDB" id="2635at2759"/>
<dbReference type="PANTHER" id="PTHR12175:SF5">
    <property type="entry name" value="OS03G0795500 PROTEIN"/>
    <property type="match status" value="1"/>
</dbReference>
<proteinExistence type="predicted"/>
<keyword evidence="3" id="KW-1185">Reference proteome</keyword>
<name>A0A8J5SSJ1_ZIZPA</name>
<dbReference type="EMBL" id="JAAALK010000286">
    <property type="protein sequence ID" value="KAG8061281.1"/>
    <property type="molecule type" value="Genomic_DNA"/>
</dbReference>
<feature type="domain" description="PITH" evidence="1">
    <location>
        <begin position="1"/>
        <end position="73"/>
    </location>
</feature>
<reference evidence="2" key="2">
    <citation type="submission" date="2021-02" db="EMBL/GenBank/DDBJ databases">
        <authorList>
            <person name="Kimball J.A."/>
            <person name="Haas M.W."/>
            <person name="Macchietto M."/>
            <person name="Kono T."/>
            <person name="Duquette J."/>
            <person name="Shao M."/>
        </authorList>
    </citation>
    <scope>NUCLEOTIDE SEQUENCE</scope>
    <source>
        <tissue evidence="2">Fresh leaf tissue</tissue>
    </source>
</reference>
<accession>A0A8J5SSJ1</accession>
<evidence type="ECO:0000313" key="3">
    <source>
        <dbReference type="Proteomes" id="UP000729402"/>
    </source>
</evidence>
<dbReference type="Pfam" id="PF06201">
    <property type="entry name" value="PITH"/>
    <property type="match status" value="1"/>
</dbReference>
<protein>
    <recommendedName>
        <fullName evidence="1">PITH domain-containing protein</fullName>
    </recommendedName>
</protein>
<dbReference type="InterPro" id="IPR045099">
    <property type="entry name" value="PITH1-like"/>
</dbReference>
<gene>
    <name evidence="2" type="ORF">GUJ93_ZPchr0003g16798</name>
</gene>
<evidence type="ECO:0000259" key="1">
    <source>
        <dbReference type="PROSITE" id="PS51532"/>
    </source>
</evidence>
<dbReference type="InterPro" id="IPR010400">
    <property type="entry name" value="PITH_dom"/>
</dbReference>
<comment type="caution">
    <text evidence="2">The sequence shown here is derived from an EMBL/GenBank/DDBJ whole genome shotgun (WGS) entry which is preliminary data.</text>
</comment>
<sequence>MTGLSDKDSSHTVINTFKKGYRDDEGLYMASDSGEQLLILIPFTQVVNLHSALFKGPEEKGEVCNPCLGFMNG</sequence>
<reference evidence="2" key="1">
    <citation type="journal article" date="2021" name="bioRxiv">
        <title>Whole Genome Assembly and Annotation of Northern Wild Rice, Zizania palustris L., Supports a Whole Genome Duplication in the Zizania Genus.</title>
        <authorList>
            <person name="Haas M."/>
            <person name="Kono T."/>
            <person name="Macchietto M."/>
            <person name="Millas R."/>
            <person name="McGilp L."/>
            <person name="Shao M."/>
            <person name="Duquette J."/>
            <person name="Hirsch C.N."/>
            <person name="Kimball J."/>
        </authorList>
    </citation>
    <scope>NUCLEOTIDE SEQUENCE</scope>
    <source>
        <tissue evidence="2">Fresh leaf tissue</tissue>
    </source>
</reference>
<dbReference type="PANTHER" id="PTHR12175">
    <property type="entry name" value="AD039 HT014 THIOREDOXIN FAMILY TRP26"/>
    <property type="match status" value="1"/>
</dbReference>
<evidence type="ECO:0000313" key="2">
    <source>
        <dbReference type="EMBL" id="KAG8061281.1"/>
    </source>
</evidence>
<organism evidence="2 3">
    <name type="scientific">Zizania palustris</name>
    <name type="common">Northern wild rice</name>
    <dbReference type="NCBI Taxonomy" id="103762"/>
    <lineage>
        <taxon>Eukaryota</taxon>
        <taxon>Viridiplantae</taxon>
        <taxon>Streptophyta</taxon>
        <taxon>Embryophyta</taxon>
        <taxon>Tracheophyta</taxon>
        <taxon>Spermatophyta</taxon>
        <taxon>Magnoliopsida</taxon>
        <taxon>Liliopsida</taxon>
        <taxon>Poales</taxon>
        <taxon>Poaceae</taxon>
        <taxon>BOP clade</taxon>
        <taxon>Oryzoideae</taxon>
        <taxon>Oryzeae</taxon>
        <taxon>Zizaniinae</taxon>
        <taxon>Zizania</taxon>
    </lineage>
</organism>
<dbReference type="PROSITE" id="PS51532">
    <property type="entry name" value="PITH"/>
    <property type="match status" value="1"/>
</dbReference>
<dbReference type="Proteomes" id="UP000729402">
    <property type="component" value="Unassembled WGS sequence"/>
</dbReference>
<dbReference type="AlphaFoldDB" id="A0A8J5SSJ1"/>